<dbReference type="SMART" id="SM01391">
    <property type="entry name" value="Filament"/>
    <property type="match status" value="1"/>
</dbReference>
<dbReference type="InterPro" id="IPR002957">
    <property type="entry name" value="Keratin_I"/>
</dbReference>
<organism evidence="7">
    <name type="scientific">Styela plicata</name>
    <name type="common">Wrinkled sea squirt</name>
    <name type="synonym">Ascidia plicata</name>
    <dbReference type="NCBI Taxonomy" id="7726"/>
    <lineage>
        <taxon>Eukaryota</taxon>
        <taxon>Metazoa</taxon>
        <taxon>Chordata</taxon>
        <taxon>Tunicata</taxon>
        <taxon>Ascidiacea</taxon>
        <taxon>Stolidobranchia</taxon>
        <taxon>Styelidae</taxon>
        <taxon>Styela</taxon>
    </lineage>
</organism>
<name>Q8WPD2_STYPL</name>
<evidence type="ECO:0000256" key="2">
    <source>
        <dbReference type="ARBA" id="ARBA00023054"/>
    </source>
</evidence>
<dbReference type="Gene3D" id="1.20.5.170">
    <property type="match status" value="1"/>
</dbReference>
<keyword evidence="1 3" id="KW-0403">Intermediate filament</keyword>
<gene>
    <name evidence="7" type="primary">st-B</name>
</gene>
<feature type="domain" description="IF rod" evidence="6">
    <location>
        <begin position="84"/>
        <end position="395"/>
    </location>
</feature>
<dbReference type="EMBL" id="AJ249990">
    <property type="protein sequence ID" value="CAC80801.1"/>
    <property type="molecule type" value="mRNA"/>
</dbReference>
<dbReference type="SUPFAM" id="SSF57997">
    <property type="entry name" value="Tropomyosin"/>
    <property type="match status" value="1"/>
</dbReference>
<dbReference type="GO" id="GO:0045109">
    <property type="term" value="P:intermediate filament organization"/>
    <property type="evidence" value="ECO:0007669"/>
    <property type="project" value="TreeGrafter"/>
</dbReference>
<evidence type="ECO:0000256" key="1">
    <source>
        <dbReference type="ARBA" id="ARBA00022754"/>
    </source>
</evidence>
<dbReference type="PANTHER" id="PTHR45652:SF21">
    <property type="entry name" value="ZINC FINGER CCCH DOMAIN-CONTAINING PROTEIN 13-LIKE ISOFORM X1"/>
    <property type="match status" value="1"/>
</dbReference>
<evidence type="ECO:0000259" key="6">
    <source>
        <dbReference type="PROSITE" id="PS51842"/>
    </source>
</evidence>
<evidence type="ECO:0000256" key="4">
    <source>
        <dbReference type="SAM" id="Coils"/>
    </source>
</evidence>
<dbReference type="PROSITE" id="PS00226">
    <property type="entry name" value="IF_ROD_1"/>
    <property type="match status" value="1"/>
</dbReference>
<evidence type="ECO:0000256" key="3">
    <source>
        <dbReference type="RuleBase" id="RU000685"/>
    </source>
</evidence>
<protein>
    <submittedName>
        <fullName evidence="7">St-B IF protein</fullName>
    </submittedName>
</protein>
<keyword evidence="2 4" id="KW-0175">Coiled coil</keyword>
<dbReference type="GO" id="GO:0005882">
    <property type="term" value="C:intermediate filament"/>
    <property type="evidence" value="ECO:0007669"/>
    <property type="project" value="UniProtKB-KW"/>
</dbReference>
<dbReference type="SUPFAM" id="SSF64593">
    <property type="entry name" value="Intermediate filament protein, coiled coil region"/>
    <property type="match status" value="2"/>
</dbReference>
<dbReference type="InterPro" id="IPR018039">
    <property type="entry name" value="IF_conserved"/>
</dbReference>
<dbReference type="FunFam" id="1.20.5.170:FF:000002">
    <property type="entry name" value="Type I keratin KA11"/>
    <property type="match status" value="1"/>
</dbReference>
<dbReference type="FunFam" id="1.20.5.1160:FF:000001">
    <property type="entry name" value="Keratin type II"/>
    <property type="match status" value="1"/>
</dbReference>
<evidence type="ECO:0000313" key="7">
    <source>
        <dbReference type="EMBL" id="CAC80801.1"/>
    </source>
</evidence>
<reference evidence="7" key="2">
    <citation type="submission" date="2002-01" db="EMBL/GenBank/DDBJ databases">
        <title>Characterization of 2 novel IF proteins that act as keratinsin the epidermis of the urochordate Styela clava.</title>
        <authorList>
            <person name="Wang J."/>
            <person name="Karabinos A."/>
            <person name="Dieter R."/>
            <person name="Weber K."/>
        </authorList>
    </citation>
    <scope>NUCLEOTIDE SEQUENCE</scope>
    <source>
        <tissue evidence="7">Whole animal</tissue>
    </source>
</reference>
<dbReference type="PANTHER" id="PTHR45652">
    <property type="entry name" value="GLIAL FIBRILLARY ACIDIC PROTEIN"/>
    <property type="match status" value="1"/>
</dbReference>
<feature type="compositionally biased region" description="Basic and acidic residues" evidence="5">
    <location>
        <begin position="426"/>
        <end position="439"/>
    </location>
</feature>
<dbReference type="Gene3D" id="1.20.5.1160">
    <property type="entry name" value="Vasodilator-stimulated phosphoprotein"/>
    <property type="match status" value="1"/>
</dbReference>
<evidence type="ECO:0000256" key="5">
    <source>
        <dbReference type="SAM" id="MobiDB-lite"/>
    </source>
</evidence>
<dbReference type="PRINTS" id="PR01248">
    <property type="entry name" value="TYPE1KERATIN"/>
</dbReference>
<dbReference type="GO" id="GO:0005200">
    <property type="term" value="F:structural constituent of cytoskeleton"/>
    <property type="evidence" value="ECO:0007669"/>
    <property type="project" value="TreeGrafter"/>
</dbReference>
<dbReference type="Gene3D" id="1.20.5.500">
    <property type="entry name" value="Single helix bin"/>
    <property type="match status" value="1"/>
</dbReference>
<feature type="coiled-coil region" evidence="4">
    <location>
        <begin position="272"/>
        <end position="366"/>
    </location>
</feature>
<dbReference type="InterPro" id="IPR050405">
    <property type="entry name" value="Intermediate_filament"/>
</dbReference>
<dbReference type="Pfam" id="PF00038">
    <property type="entry name" value="Filament"/>
    <property type="match status" value="1"/>
</dbReference>
<dbReference type="AlphaFoldDB" id="Q8WPD2"/>
<comment type="similarity">
    <text evidence="3">Belongs to the intermediate filament family.</text>
</comment>
<sequence>MEQKEASYNSYDGVSGGKVTYQSTSVSYGPSSYQAMFGRGHKGGHVAYGRLSRYGYGIEGPIQSVSVSESFAQLPGILSTRSEEKQELGVLNNRFATYIDKVRRLESQNKALATRVTELESTKSVVSRSGDIYDDELARLRREIEKLTHDKADVEIQLHNCYQELKDYEKKLKAESDARRDAEKLVKSLRKDVDDATLARIDLERKLETLQEELELLKATTSEDIEVLKSQVTVKHEEVFDAPAPSADLTESLRDIRVAYEQLSKSNAYDVEKVYKNTIADLQQQIRNSNQALGDAKSALMDTRRQLQTVTVEIEGLRSTNSSLEGQIAELQDRQDKESEQYQARITELESELQKCRDNMARHLADYNKLMNIKLSLDLEISTYRKLLEGEEGRISRNTSMEVSGYDTIEKSVTVQSVSVSSTKSVESHPKILVREEITTRSGSSSSSSSSGSDSD</sequence>
<proteinExistence type="evidence at transcript level"/>
<dbReference type="PROSITE" id="PS51842">
    <property type="entry name" value="IF_ROD_2"/>
    <property type="match status" value="1"/>
</dbReference>
<dbReference type="GO" id="GO:0005737">
    <property type="term" value="C:cytoplasm"/>
    <property type="evidence" value="ECO:0007669"/>
    <property type="project" value="TreeGrafter"/>
</dbReference>
<accession>Q8WPD2</accession>
<feature type="region of interest" description="Disordered" evidence="5">
    <location>
        <begin position="418"/>
        <end position="456"/>
    </location>
</feature>
<dbReference type="InterPro" id="IPR039008">
    <property type="entry name" value="IF_rod_dom"/>
</dbReference>
<reference evidence="7" key="1">
    <citation type="submission" date="1999-10" db="EMBL/GenBank/DDBJ databases">
        <authorList>
            <person name="Riemer D."/>
        </authorList>
    </citation>
    <scope>NUCLEOTIDE SEQUENCE</scope>
    <source>
        <tissue evidence="7">Whole animal</tissue>
    </source>
</reference>
<feature type="compositionally biased region" description="Low complexity" evidence="5">
    <location>
        <begin position="442"/>
        <end position="456"/>
    </location>
</feature>
<feature type="coiled-coil region" evidence="4">
    <location>
        <begin position="102"/>
        <end position="220"/>
    </location>
</feature>